<dbReference type="EMBL" id="BART01039334">
    <property type="protein sequence ID" value="GAH12940.1"/>
    <property type="molecule type" value="Genomic_DNA"/>
</dbReference>
<gene>
    <name evidence="1" type="ORF">S01H4_64708</name>
</gene>
<protein>
    <submittedName>
        <fullName evidence="1">Uncharacterized protein</fullName>
    </submittedName>
</protein>
<proteinExistence type="predicted"/>
<comment type="caution">
    <text evidence="1">The sequence shown here is derived from an EMBL/GenBank/DDBJ whole genome shotgun (WGS) entry which is preliminary data.</text>
</comment>
<reference evidence="1" key="1">
    <citation type="journal article" date="2014" name="Front. Microbiol.">
        <title>High frequency of phylogenetically diverse reductive dehalogenase-homologous genes in deep subseafloor sedimentary metagenomes.</title>
        <authorList>
            <person name="Kawai M."/>
            <person name="Futagami T."/>
            <person name="Toyoda A."/>
            <person name="Takaki Y."/>
            <person name="Nishi S."/>
            <person name="Hori S."/>
            <person name="Arai W."/>
            <person name="Tsubouchi T."/>
            <person name="Morono Y."/>
            <person name="Uchiyama I."/>
            <person name="Ito T."/>
            <person name="Fujiyama A."/>
            <person name="Inagaki F."/>
            <person name="Takami H."/>
        </authorList>
    </citation>
    <scope>NUCLEOTIDE SEQUENCE</scope>
    <source>
        <strain evidence="1">Expedition CK06-06</strain>
    </source>
</reference>
<sequence>MATFLREGSGQAGGLALIAEAESSADAVQIGEVMGKGERSH</sequence>
<dbReference type="AlphaFoldDB" id="X1DXK2"/>
<name>X1DXK2_9ZZZZ</name>
<accession>X1DXK2</accession>
<evidence type="ECO:0000313" key="1">
    <source>
        <dbReference type="EMBL" id="GAH12940.1"/>
    </source>
</evidence>
<organism evidence="1">
    <name type="scientific">marine sediment metagenome</name>
    <dbReference type="NCBI Taxonomy" id="412755"/>
    <lineage>
        <taxon>unclassified sequences</taxon>
        <taxon>metagenomes</taxon>
        <taxon>ecological metagenomes</taxon>
    </lineage>
</organism>